<evidence type="ECO:0000313" key="1">
    <source>
        <dbReference type="EMBL" id="CDW28471.1"/>
    </source>
</evidence>
<dbReference type="EMBL" id="HACA01011110">
    <property type="protein sequence ID" value="CDW28471.1"/>
    <property type="molecule type" value="Transcribed_RNA"/>
</dbReference>
<proteinExistence type="predicted"/>
<dbReference type="AlphaFoldDB" id="A0A0K2TSV6"/>
<protein>
    <submittedName>
        <fullName evidence="1">Uncharacterized protein</fullName>
    </submittedName>
</protein>
<organism evidence="1">
    <name type="scientific">Lepeophtheirus salmonis</name>
    <name type="common">Salmon louse</name>
    <name type="synonym">Caligus salmonis</name>
    <dbReference type="NCBI Taxonomy" id="72036"/>
    <lineage>
        <taxon>Eukaryota</taxon>
        <taxon>Metazoa</taxon>
        <taxon>Ecdysozoa</taxon>
        <taxon>Arthropoda</taxon>
        <taxon>Crustacea</taxon>
        <taxon>Multicrustacea</taxon>
        <taxon>Hexanauplia</taxon>
        <taxon>Copepoda</taxon>
        <taxon>Siphonostomatoida</taxon>
        <taxon>Caligidae</taxon>
        <taxon>Lepeophtheirus</taxon>
    </lineage>
</organism>
<name>A0A0K2TSV6_LEPSM</name>
<reference evidence="1" key="1">
    <citation type="submission" date="2014-05" db="EMBL/GenBank/DDBJ databases">
        <authorList>
            <person name="Chronopoulou M."/>
        </authorList>
    </citation>
    <scope>NUCLEOTIDE SEQUENCE</scope>
    <source>
        <tissue evidence="1">Whole organism</tissue>
    </source>
</reference>
<accession>A0A0K2TSV6</accession>
<sequence>MTQTSTSNSFYLQFCLNKEYIIWEESMLIPNDLN</sequence>
<dbReference type="EMBL" id="HACA01011109">
    <property type="protein sequence ID" value="CDW28470.1"/>
    <property type="molecule type" value="Transcribed_RNA"/>
</dbReference>